<evidence type="ECO:0000313" key="2">
    <source>
        <dbReference type="EMBL" id="MFD1236430.1"/>
    </source>
</evidence>
<protein>
    <submittedName>
        <fullName evidence="2">Phosphotransferase</fullName>
    </submittedName>
</protein>
<proteinExistence type="predicted"/>
<name>A0ABW3VNM9_9PSEU</name>
<comment type="caution">
    <text evidence="2">The sequence shown here is derived from an EMBL/GenBank/DDBJ whole genome shotgun (WGS) entry which is preliminary data.</text>
</comment>
<gene>
    <name evidence="2" type="ORF">ACFQ34_24355</name>
</gene>
<reference evidence="3" key="1">
    <citation type="journal article" date="2019" name="Int. J. Syst. Evol. Microbiol.">
        <title>The Global Catalogue of Microorganisms (GCM) 10K type strain sequencing project: providing services to taxonomists for standard genome sequencing and annotation.</title>
        <authorList>
            <consortium name="The Broad Institute Genomics Platform"/>
            <consortium name="The Broad Institute Genome Sequencing Center for Infectious Disease"/>
            <person name="Wu L."/>
            <person name="Ma J."/>
        </authorList>
    </citation>
    <scope>NUCLEOTIDE SEQUENCE [LARGE SCALE GENOMIC DNA]</scope>
    <source>
        <strain evidence="3">CCUG 49018</strain>
    </source>
</reference>
<organism evidence="2 3">
    <name type="scientific">Pseudonocardia benzenivorans</name>
    <dbReference type="NCBI Taxonomy" id="228005"/>
    <lineage>
        <taxon>Bacteria</taxon>
        <taxon>Bacillati</taxon>
        <taxon>Actinomycetota</taxon>
        <taxon>Actinomycetes</taxon>
        <taxon>Pseudonocardiales</taxon>
        <taxon>Pseudonocardiaceae</taxon>
        <taxon>Pseudonocardia</taxon>
    </lineage>
</organism>
<sequence>MTSPVTAPPDEVWLAALARRRGQVSVTSRQALTGGYASAGAERVDLSDGTSVVVKVAAAREVAALRAVAVVPTLDEPVLLAAGTGWVVVPFHDGLPLADDAPVPAAVLTMLERVHAHWRGRRPRTVPVADAAWWRELCLQRIAPAVERAVAPVGHRLRAWADDPRALRAAAAVPRTLTHGDPHRGNIVVDGAGGGWLVDWGNARVAPRGFDLAVLRAQGTDVSTGDPAEDAWSDLAMAVAYLGFAADHLGTERVLELAAMAEQGLAAL</sequence>
<dbReference type="Proteomes" id="UP001597182">
    <property type="component" value="Unassembled WGS sequence"/>
</dbReference>
<evidence type="ECO:0000259" key="1">
    <source>
        <dbReference type="Pfam" id="PF01636"/>
    </source>
</evidence>
<accession>A0ABW3VNM9</accession>
<evidence type="ECO:0000313" key="3">
    <source>
        <dbReference type="Proteomes" id="UP001597182"/>
    </source>
</evidence>
<feature type="domain" description="Aminoglycoside phosphotransferase" evidence="1">
    <location>
        <begin position="60"/>
        <end position="221"/>
    </location>
</feature>
<dbReference type="EMBL" id="JBHTMB010000223">
    <property type="protein sequence ID" value="MFD1236430.1"/>
    <property type="molecule type" value="Genomic_DNA"/>
</dbReference>
<dbReference type="Pfam" id="PF01636">
    <property type="entry name" value="APH"/>
    <property type="match status" value="1"/>
</dbReference>
<dbReference type="InterPro" id="IPR002575">
    <property type="entry name" value="Aminoglycoside_PTrfase"/>
</dbReference>
<keyword evidence="3" id="KW-1185">Reference proteome</keyword>
<dbReference type="SUPFAM" id="SSF56112">
    <property type="entry name" value="Protein kinase-like (PK-like)"/>
    <property type="match status" value="1"/>
</dbReference>
<dbReference type="Gene3D" id="1.10.510.10">
    <property type="entry name" value="Transferase(Phosphotransferase) domain 1"/>
    <property type="match status" value="1"/>
</dbReference>
<dbReference type="RefSeq" id="WP_013673981.1">
    <property type="nucleotide sequence ID" value="NZ_BAABKS010000062.1"/>
</dbReference>
<dbReference type="InterPro" id="IPR011009">
    <property type="entry name" value="Kinase-like_dom_sf"/>
</dbReference>